<protein>
    <submittedName>
        <fullName evidence="2">Uncharacterized protein</fullName>
    </submittedName>
</protein>
<keyword evidence="1" id="KW-0472">Membrane</keyword>
<dbReference type="AlphaFoldDB" id="A0A916YTM2"/>
<name>A0A916YTM2_9BACL</name>
<gene>
    <name evidence="2" type="ORF">GCM10010911_17710</name>
</gene>
<dbReference type="Proteomes" id="UP000612456">
    <property type="component" value="Unassembled WGS sequence"/>
</dbReference>
<organism evidence="2 3">
    <name type="scientific">Paenibacillus nasutitermitis</name>
    <dbReference type="NCBI Taxonomy" id="1652958"/>
    <lineage>
        <taxon>Bacteria</taxon>
        <taxon>Bacillati</taxon>
        <taxon>Bacillota</taxon>
        <taxon>Bacilli</taxon>
        <taxon>Bacillales</taxon>
        <taxon>Paenibacillaceae</taxon>
        <taxon>Paenibacillus</taxon>
    </lineage>
</organism>
<proteinExistence type="predicted"/>
<evidence type="ECO:0000256" key="1">
    <source>
        <dbReference type="SAM" id="Phobius"/>
    </source>
</evidence>
<dbReference type="EMBL" id="BMHP01000001">
    <property type="protein sequence ID" value="GGD60294.1"/>
    <property type="molecule type" value="Genomic_DNA"/>
</dbReference>
<sequence length="55" mass="6297">MNSHVLLRIIPGVLLLIPIVLSVIHKKWVPGFIFLAGYLFGLKRRLFQKGDVNVR</sequence>
<comment type="caution">
    <text evidence="2">The sequence shown here is derived from an EMBL/GenBank/DDBJ whole genome shotgun (WGS) entry which is preliminary data.</text>
</comment>
<keyword evidence="1" id="KW-1133">Transmembrane helix</keyword>
<reference evidence="2" key="2">
    <citation type="submission" date="2020-09" db="EMBL/GenBank/DDBJ databases">
        <authorList>
            <person name="Sun Q."/>
            <person name="Zhou Y."/>
        </authorList>
    </citation>
    <scope>NUCLEOTIDE SEQUENCE</scope>
    <source>
        <strain evidence="2">CGMCC 1.15178</strain>
    </source>
</reference>
<keyword evidence="3" id="KW-1185">Reference proteome</keyword>
<accession>A0A916YTM2</accession>
<evidence type="ECO:0000313" key="2">
    <source>
        <dbReference type="EMBL" id="GGD60294.1"/>
    </source>
</evidence>
<reference evidence="2" key="1">
    <citation type="journal article" date="2014" name="Int. J. Syst. Evol. Microbiol.">
        <title>Complete genome sequence of Corynebacterium casei LMG S-19264T (=DSM 44701T), isolated from a smear-ripened cheese.</title>
        <authorList>
            <consortium name="US DOE Joint Genome Institute (JGI-PGF)"/>
            <person name="Walter F."/>
            <person name="Albersmeier A."/>
            <person name="Kalinowski J."/>
            <person name="Ruckert C."/>
        </authorList>
    </citation>
    <scope>NUCLEOTIDE SEQUENCE</scope>
    <source>
        <strain evidence="2">CGMCC 1.15178</strain>
    </source>
</reference>
<evidence type="ECO:0000313" key="3">
    <source>
        <dbReference type="Proteomes" id="UP000612456"/>
    </source>
</evidence>
<keyword evidence="1" id="KW-0812">Transmembrane</keyword>
<feature type="transmembrane region" description="Helical" evidence="1">
    <location>
        <begin position="6"/>
        <end position="24"/>
    </location>
</feature>